<reference evidence="2 3" key="1">
    <citation type="submission" date="2016-04" db="EMBL/GenBank/DDBJ databases">
        <title>A degradative enzymes factory behind the ericoid mycorrhizal symbiosis.</title>
        <authorList>
            <consortium name="DOE Joint Genome Institute"/>
            <person name="Martino E."/>
            <person name="Morin E."/>
            <person name="Grelet G."/>
            <person name="Kuo A."/>
            <person name="Kohler A."/>
            <person name="Daghino S."/>
            <person name="Barry K."/>
            <person name="Choi C."/>
            <person name="Cichocki N."/>
            <person name="Clum A."/>
            <person name="Copeland A."/>
            <person name="Hainaut M."/>
            <person name="Haridas S."/>
            <person name="Labutti K."/>
            <person name="Lindquist E."/>
            <person name="Lipzen A."/>
            <person name="Khouja H.-R."/>
            <person name="Murat C."/>
            <person name="Ohm R."/>
            <person name="Olson A."/>
            <person name="Spatafora J."/>
            <person name="Veneault-Fourrey C."/>
            <person name="Henrissat B."/>
            <person name="Grigoriev I."/>
            <person name="Martin F."/>
            <person name="Perotto S."/>
        </authorList>
    </citation>
    <scope>NUCLEOTIDE SEQUENCE [LARGE SCALE GENOMIC DNA]</scope>
    <source>
        <strain evidence="2 3">F</strain>
    </source>
</reference>
<sequence>MSQPTSIIIPGGTKEGDSTAKVGSTFTGDVWLDMIYGGSDLSMANVTFTPCARTHWHTHEKGQVLHVIQGAGWICDKGEEARRIKKGDMIWAPAGTTHWHGADDGTLMSHLAIGLGETKWLDAVTDDQYKKRSA</sequence>
<name>A0A2J6S710_HYAVF</name>
<dbReference type="InterPro" id="IPR014710">
    <property type="entry name" value="RmlC-like_jellyroll"/>
</dbReference>
<feature type="domain" description="Cupin type-2" evidence="1">
    <location>
        <begin position="46"/>
        <end position="105"/>
    </location>
</feature>
<dbReference type="Pfam" id="PF07883">
    <property type="entry name" value="Cupin_2"/>
    <property type="match status" value="1"/>
</dbReference>
<dbReference type="STRING" id="1149755.A0A2J6S710"/>
<keyword evidence="3" id="KW-1185">Reference proteome</keyword>
<dbReference type="CDD" id="cd02233">
    <property type="entry name" value="cupin_HNL-like"/>
    <property type="match status" value="1"/>
</dbReference>
<evidence type="ECO:0000259" key="1">
    <source>
        <dbReference type="Pfam" id="PF07883"/>
    </source>
</evidence>
<proteinExistence type="predicted"/>
<accession>A0A2J6S710</accession>
<dbReference type="InterPro" id="IPR013096">
    <property type="entry name" value="Cupin_2"/>
</dbReference>
<dbReference type="InterPro" id="IPR047263">
    <property type="entry name" value="HNL-like_cupin"/>
</dbReference>
<protein>
    <submittedName>
        <fullName evidence="2">RmlC-like cupin</fullName>
    </submittedName>
</protein>
<evidence type="ECO:0000313" key="3">
    <source>
        <dbReference type="Proteomes" id="UP000235786"/>
    </source>
</evidence>
<dbReference type="Gene3D" id="2.60.120.10">
    <property type="entry name" value="Jelly Rolls"/>
    <property type="match status" value="1"/>
</dbReference>
<evidence type="ECO:0000313" key="2">
    <source>
        <dbReference type="EMBL" id="PMD46526.1"/>
    </source>
</evidence>
<dbReference type="InterPro" id="IPR011051">
    <property type="entry name" value="RmlC_Cupin_sf"/>
</dbReference>
<gene>
    <name evidence="2" type="ORF">L207DRAFT_577380</name>
</gene>
<dbReference type="PANTHER" id="PTHR43698">
    <property type="entry name" value="RIBD C-TERMINAL DOMAIN CONTAINING PROTEIN"/>
    <property type="match status" value="1"/>
</dbReference>
<dbReference type="PANTHER" id="PTHR43698:SF1">
    <property type="entry name" value="BLL4564 PROTEIN"/>
    <property type="match status" value="1"/>
</dbReference>
<dbReference type="Proteomes" id="UP000235786">
    <property type="component" value="Unassembled WGS sequence"/>
</dbReference>
<dbReference type="EMBL" id="KZ613939">
    <property type="protein sequence ID" value="PMD46526.1"/>
    <property type="molecule type" value="Genomic_DNA"/>
</dbReference>
<dbReference type="AlphaFoldDB" id="A0A2J6S710"/>
<dbReference type="SUPFAM" id="SSF51182">
    <property type="entry name" value="RmlC-like cupins"/>
    <property type="match status" value="1"/>
</dbReference>
<dbReference type="OrthoDB" id="2096797at2759"/>
<organism evidence="2 3">
    <name type="scientific">Hyaloscypha variabilis (strain UAMH 11265 / GT02V1 / F)</name>
    <name type="common">Meliniomyces variabilis</name>
    <dbReference type="NCBI Taxonomy" id="1149755"/>
    <lineage>
        <taxon>Eukaryota</taxon>
        <taxon>Fungi</taxon>
        <taxon>Dikarya</taxon>
        <taxon>Ascomycota</taxon>
        <taxon>Pezizomycotina</taxon>
        <taxon>Leotiomycetes</taxon>
        <taxon>Helotiales</taxon>
        <taxon>Hyaloscyphaceae</taxon>
        <taxon>Hyaloscypha</taxon>
        <taxon>Hyaloscypha variabilis</taxon>
    </lineage>
</organism>